<evidence type="ECO:0000259" key="4">
    <source>
        <dbReference type="Pfam" id="PF02016"/>
    </source>
</evidence>
<dbReference type="Gene3D" id="3.40.50.10740">
    <property type="entry name" value="Class I glutamine amidotransferase-like"/>
    <property type="match status" value="1"/>
</dbReference>
<dbReference type="InterPro" id="IPR027478">
    <property type="entry name" value="LdcA_N"/>
</dbReference>
<dbReference type="AlphaFoldDB" id="A0A9Q1ZDP6"/>
<dbReference type="EMBL" id="LGVR01000015">
    <property type="protein sequence ID" value="KOA89558.1"/>
    <property type="molecule type" value="Genomic_DNA"/>
</dbReference>
<evidence type="ECO:0000256" key="1">
    <source>
        <dbReference type="ARBA" id="ARBA00010233"/>
    </source>
</evidence>
<sequence>MAKIMRLKNEECIGIFSPSTPITKFCPKRFQRGKQYLKNKGFKIIEGNLTGKSDFYRSGSIKERAEELNELIRNPEVKCIMSTIGGYNSNSILPYIDYEAFKENPKIIIGYSDVTAILLGIYAKTGISTYYGPAIVASFGEIEPFVHWTYKYFEDIFVNDLNFPYELQRPKYWTDEFIDWETQDRSKEKRENKWITVYDGVATGRVIGGNLDTMLGIWGSEYMPTIKEGDILFIEDSMKDAAIIERSFSLLKVNGVFERVSGIILGKHELFDDLNTGRKPYEILLEVLGDTKIPFIADFDCCHTHPMMTLPIGSTVELDATNKKVTII</sequence>
<evidence type="ECO:0000256" key="2">
    <source>
        <dbReference type="ARBA" id="ARBA00022801"/>
    </source>
</evidence>
<dbReference type="GO" id="GO:0016787">
    <property type="term" value="F:hydrolase activity"/>
    <property type="evidence" value="ECO:0007669"/>
    <property type="project" value="UniProtKB-KW"/>
</dbReference>
<dbReference type="InterPro" id="IPR040921">
    <property type="entry name" value="Peptidase_S66C"/>
</dbReference>
<dbReference type="OrthoDB" id="9807329at2"/>
<dbReference type="InterPro" id="IPR040449">
    <property type="entry name" value="Peptidase_S66_N"/>
</dbReference>
<dbReference type="PANTHER" id="PTHR30237">
    <property type="entry name" value="MURAMOYLTETRAPEPTIDE CARBOXYPEPTIDASE"/>
    <property type="match status" value="1"/>
</dbReference>
<keyword evidence="2" id="KW-0378">Hydrolase</keyword>
<dbReference type="SUPFAM" id="SSF141986">
    <property type="entry name" value="LD-carboxypeptidase A C-terminal domain-like"/>
    <property type="match status" value="1"/>
</dbReference>
<feature type="domain" description="LD-carboxypeptidase C-terminal" evidence="5">
    <location>
        <begin position="203"/>
        <end position="318"/>
    </location>
</feature>
<dbReference type="SUPFAM" id="SSF52317">
    <property type="entry name" value="Class I glutamine amidotransferase-like"/>
    <property type="match status" value="1"/>
</dbReference>
<accession>A0A9Q1ZDP6</accession>
<dbReference type="CDD" id="cd07062">
    <property type="entry name" value="Peptidase_S66_mccF_like"/>
    <property type="match status" value="1"/>
</dbReference>
<dbReference type="PANTHER" id="PTHR30237:SF5">
    <property type="entry name" value="CARBOXYPEPTIDASE VC_A0337-RELATED"/>
    <property type="match status" value="1"/>
</dbReference>
<evidence type="ECO:0000313" key="7">
    <source>
        <dbReference type="Proteomes" id="UP000037540"/>
    </source>
</evidence>
<dbReference type="InterPro" id="IPR003507">
    <property type="entry name" value="S66_fam"/>
</dbReference>
<evidence type="ECO:0000259" key="5">
    <source>
        <dbReference type="Pfam" id="PF17676"/>
    </source>
</evidence>
<feature type="active site" description="Nucleophile" evidence="3">
    <location>
        <position position="112"/>
    </location>
</feature>
<evidence type="ECO:0000313" key="6">
    <source>
        <dbReference type="EMBL" id="KOA89558.1"/>
    </source>
</evidence>
<organism evidence="6 7">
    <name type="scientific">Clostridium botulinum</name>
    <dbReference type="NCBI Taxonomy" id="1491"/>
    <lineage>
        <taxon>Bacteria</taxon>
        <taxon>Bacillati</taxon>
        <taxon>Bacillota</taxon>
        <taxon>Clostridia</taxon>
        <taxon>Eubacteriales</taxon>
        <taxon>Clostridiaceae</taxon>
        <taxon>Clostridium</taxon>
    </lineage>
</organism>
<protein>
    <submittedName>
        <fullName evidence="6">Peptidase S66</fullName>
    </submittedName>
</protein>
<proteinExistence type="inferred from homology"/>
<feature type="domain" description="LD-carboxypeptidase N-terminal" evidence="4">
    <location>
        <begin position="13"/>
        <end position="132"/>
    </location>
</feature>
<dbReference type="RefSeq" id="WP_013725977.1">
    <property type="nucleotide sequence ID" value="NZ_LGVO01000041.1"/>
</dbReference>
<dbReference type="Pfam" id="PF17676">
    <property type="entry name" value="Peptidase_S66C"/>
    <property type="match status" value="1"/>
</dbReference>
<dbReference type="InterPro" id="IPR027461">
    <property type="entry name" value="Carboxypeptidase_A_C_sf"/>
</dbReference>
<dbReference type="Pfam" id="PF02016">
    <property type="entry name" value="Peptidase_S66"/>
    <property type="match status" value="1"/>
</dbReference>
<comment type="caution">
    <text evidence="6">The sequence shown here is derived from an EMBL/GenBank/DDBJ whole genome shotgun (WGS) entry which is preliminary data.</text>
</comment>
<evidence type="ECO:0000256" key="3">
    <source>
        <dbReference type="PIRSR" id="PIRSR028757-1"/>
    </source>
</evidence>
<feature type="active site" description="Charge relay system" evidence="3">
    <location>
        <position position="235"/>
    </location>
</feature>
<comment type="similarity">
    <text evidence="1">Belongs to the peptidase S66 family.</text>
</comment>
<dbReference type="Proteomes" id="UP000037540">
    <property type="component" value="Unassembled WGS sequence"/>
</dbReference>
<feature type="active site" description="Charge relay system" evidence="3">
    <location>
        <position position="303"/>
    </location>
</feature>
<gene>
    <name evidence="6" type="ORF">ADU74_03735</name>
</gene>
<dbReference type="InterPro" id="IPR029062">
    <property type="entry name" value="Class_I_gatase-like"/>
</dbReference>
<dbReference type="PIRSF" id="PIRSF028757">
    <property type="entry name" value="LD-carboxypeptidase"/>
    <property type="match status" value="1"/>
</dbReference>
<name>A0A9Q1ZDP6_CLOBO</name>
<dbReference type="Gene3D" id="3.50.30.60">
    <property type="entry name" value="LD-carboxypeptidase A C-terminal domain-like"/>
    <property type="match status" value="1"/>
</dbReference>
<reference evidence="6 7" key="1">
    <citation type="submission" date="2015-07" db="EMBL/GenBank/DDBJ databases">
        <title>Draft genome sequences of 17 French Clostridium botulinum group III.</title>
        <authorList>
            <person name="Woudstra C."/>
            <person name="Le Marechal C."/>
            <person name="Souillard R."/>
            <person name="Bayon-Auboyer M.-H."/>
            <person name="Dessouter D."/>
            <person name="Fach P."/>
        </authorList>
    </citation>
    <scope>NUCLEOTIDE SEQUENCE [LARGE SCALE GENOMIC DNA]</scope>
    <source>
        <strain evidence="6 7">12LNRI-CD</strain>
    </source>
</reference>